<protein>
    <recommendedName>
        <fullName evidence="5">CENP-V/GFA domain-containing protein</fullName>
    </recommendedName>
</protein>
<name>A0A127JXV8_9BURK</name>
<keyword evidence="3" id="KW-0862">Zinc</keyword>
<evidence type="ECO:0000259" key="5">
    <source>
        <dbReference type="PROSITE" id="PS51891"/>
    </source>
</evidence>
<dbReference type="InterPro" id="IPR011057">
    <property type="entry name" value="Mss4-like_sf"/>
</dbReference>
<proteinExistence type="inferred from homology"/>
<accession>A0A127JXV8</accession>
<dbReference type="GO" id="GO:0016846">
    <property type="term" value="F:carbon-sulfur lyase activity"/>
    <property type="evidence" value="ECO:0007669"/>
    <property type="project" value="InterPro"/>
</dbReference>
<evidence type="ECO:0000313" key="7">
    <source>
        <dbReference type="Proteomes" id="UP000070433"/>
    </source>
</evidence>
<sequence>MSETAVFEGGCLCGAIRYRATSAPLRGVICHCGMCRKHSGAPALAFVHFRRQDFSWLQGEPARYASSPFAQRGFCPRCGSTLSMHEEVLADRVQVTVGSLDDPARVRIDDHVWTQEQIPWFRIDDRLPRFPTNSAAVPSKAAQSQG</sequence>
<keyword evidence="4" id="KW-0456">Lyase</keyword>
<evidence type="ECO:0000256" key="4">
    <source>
        <dbReference type="ARBA" id="ARBA00023239"/>
    </source>
</evidence>
<dbReference type="PATRIC" id="fig|94132.3.peg.1707"/>
<dbReference type="Gene3D" id="3.90.1590.10">
    <property type="entry name" value="glutathione-dependent formaldehyde- activating enzyme (gfa)"/>
    <property type="match status" value="1"/>
</dbReference>
<reference evidence="6 7" key="1">
    <citation type="journal article" date="2014" name="Int. J. Syst. Evol. Microbiol.">
        <title>Ramlibacter solisilvae sp. nov., isolated from forest soil, and emended description of the genus Ramlibacter.</title>
        <authorList>
            <person name="Lee H.J."/>
            <person name="Lee S.H."/>
            <person name="Lee S.S."/>
            <person name="Lee J.S."/>
            <person name="Kim Y."/>
            <person name="Kim S.C."/>
            <person name="Jeon C.O."/>
        </authorList>
    </citation>
    <scope>NUCLEOTIDE SEQUENCE [LARGE SCALE GENOMIC DNA]</scope>
    <source>
        <strain evidence="6 7">5-10</strain>
    </source>
</reference>
<dbReference type="PANTHER" id="PTHR33337">
    <property type="entry name" value="GFA DOMAIN-CONTAINING PROTEIN"/>
    <property type="match status" value="1"/>
</dbReference>
<keyword evidence="2" id="KW-0479">Metal-binding</keyword>
<dbReference type="InterPro" id="IPR006913">
    <property type="entry name" value="CENP-V/GFA"/>
</dbReference>
<dbReference type="PANTHER" id="PTHR33337:SF40">
    <property type="entry name" value="CENP-V_GFA DOMAIN-CONTAINING PROTEIN-RELATED"/>
    <property type="match status" value="1"/>
</dbReference>
<evidence type="ECO:0000256" key="3">
    <source>
        <dbReference type="ARBA" id="ARBA00022833"/>
    </source>
</evidence>
<dbReference type="RefSeq" id="WP_061497976.1">
    <property type="nucleotide sequence ID" value="NZ_CP010951.1"/>
</dbReference>
<evidence type="ECO:0000256" key="2">
    <source>
        <dbReference type="ARBA" id="ARBA00022723"/>
    </source>
</evidence>
<dbReference type="PROSITE" id="PS51891">
    <property type="entry name" value="CENP_V_GFA"/>
    <property type="match status" value="1"/>
</dbReference>
<dbReference type="SUPFAM" id="SSF51316">
    <property type="entry name" value="Mss4-like"/>
    <property type="match status" value="1"/>
</dbReference>
<dbReference type="EMBL" id="CP010951">
    <property type="protein sequence ID" value="AMO22902.1"/>
    <property type="molecule type" value="Genomic_DNA"/>
</dbReference>
<dbReference type="Proteomes" id="UP000070433">
    <property type="component" value="Chromosome"/>
</dbReference>
<keyword evidence="7" id="KW-1185">Reference proteome</keyword>
<gene>
    <name evidence="6" type="ORF">UC35_08380</name>
</gene>
<comment type="similarity">
    <text evidence="1">Belongs to the Gfa family.</text>
</comment>
<evidence type="ECO:0000313" key="6">
    <source>
        <dbReference type="EMBL" id="AMO22902.1"/>
    </source>
</evidence>
<organism evidence="6 7">
    <name type="scientific">Ramlibacter tataouinensis</name>
    <dbReference type="NCBI Taxonomy" id="94132"/>
    <lineage>
        <taxon>Bacteria</taxon>
        <taxon>Pseudomonadati</taxon>
        <taxon>Pseudomonadota</taxon>
        <taxon>Betaproteobacteria</taxon>
        <taxon>Burkholderiales</taxon>
        <taxon>Comamonadaceae</taxon>
        <taxon>Ramlibacter</taxon>
    </lineage>
</organism>
<evidence type="ECO:0000256" key="1">
    <source>
        <dbReference type="ARBA" id="ARBA00005495"/>
    </source>
</evidence>
<dbReference type="GO" id="GO:0046872">
    <property type="term" value="F:metal ion binding"/>
    <property type="evidence" value="ECO:0007669"/>
    <property type="project" value="UniProtKB-KW"/>
</dbReference>
<feature type="domain" description="CENP-V/GFA" evidence="5">
    <location>
        <begin position="7"/>
        <end position="121"/>
    </location>
</feature>
<dbReference type="AlphaFoldDB" id="A0A127JXV8"/>
<dbReference type="Pfam" id="PF04828">
    <property type="entry name" value="GFA"/>
    <property type="match status" value="1"/>
</dbReference>
<dbReference type="OrthoDB" id="327703at2"/>